<dbReference type="SMR" id="O58507"/>
<reference evidence="2 3" key="1">
    <citation type="journal article" date="1998" name="DNA Res.">
        <title>Complete sequence and gene organization of the genome of a hyper-thermophilic archaebacterium, Pyrococcus horikoshii OT3.</title>
        <authorList>
            <person name="Kawarabayasi Y."/>
            <person name="Sawada M."/>
            <person name="Horikawa H."/>
            <person name="Haikawa Y."/>
            <person name="Hino Y."/>
            <person name="Yamamoto S."/>
            <person name="Sekine M."/>
            <person name="Baba S."/>
            <person name="Kosugi H."/>
            <person name="Hosoyama A."/>
            <person name="Nagai Y."/>
            <person name="Sakai M."/>
            <person name="Ogura K."/>
            <person name="Otuka R."/>
            <person name="Nakazawa H."/>
            <person name="Takamiya M."/>
            <person name="Ohfuku Y."/>
            <person name="Funahashi T."/>
            <person name="Tanaka T."/>
            <person name="Kudoh Y."/>
            <person name="Yamazaki J."/>
            <person name="Kushida N."/>
            <person name="Oguchi A."/>
            <person name="Aoki K."/>
            <person name="Nakamura Y."/>
            <person name="Robb T.F."/>
            <person name="Horikoshi K."/>
            <person name="Masuchi Y."/>
            <person name="Shizuya H."/>
            <person name="Kikuchi H."/>
        </authorList>
    </citation>
    <scope>NUCLEOTIDE SEQUENCE [LARGE SCALE GENOMIC DNA]</scope>
    <source>
        <strain evidence="3">ATCC 700860 / DSM 12428 / JCM 9974 / NBRC 100139 / OT-3</strain>
    </source>
</reference>
<evidence type="ECO:0008006" key="4">
    <source>
        <dbReference type="Google" id="ProtNLM"/>
    </source>
</evidence>
<dbReference type="eggNOG" id="arCOG00151">
    <property type="taxonomic scope" value="Archaea"/>
</dbReference>
<dbReference type="PANTHER" id="PTHR43649">
    <property type="entry name" value="ARABINOSE-BINDING PROTEIN-RELATED"/>
    <property type="match status" value="1"/>
</dbReference>
<keyword evidence="3" id="KW-1185">Reference proteome</keyword>
<feature type="compositionally biased region" description="Low complexity" evidence="1">
    <location>
        <begin position="32"/>
        <end position="52"/>
    </location>
</feature>
<evidence type="ECO:0000313" key="2">
    <source>
        <dbReference type="EMBL" id="BAA29844.1"/>
    </source>
</evidence>
<dbReference type="Proteomes" id="UP000000752">
    <property type="component" value="Chromosome"/>
</dbReference>
<feature type="region of interest" description="Disordered" evidence="1">
    <location>
        <begin position="31"/>
        <end position="52"/>
    </location>
</feature>
<dbReference type="Pfam" id="PF01547">
    <property type="entry name" value="SBP_bac_1"/>
    <property type="match status" value="1"/>
</dbReference>
<dbReference type="SUPFAM" id="SSF53850">
    <property type="entry name" value="Periplasmic binding protein-like II"/>
    <property type="match status" value="1"/>
</dbReference>
<organism evidence="2 3">
    <name type="scientific">Pyrococcus horikoshii (strain ATCC 700860 / DSM 12428 / JCM 9974 / NBRC 100139 / OT-3)</name>
    <dbReference type="NCBI Taxonomy" id="70601"/>
    <lineage>
        <taxon>Archaea</taxon>
        <taxon>Methanobacteriati</taxon>
        <taxon>Methanobacteriota</taxon>
        <taxon>Thermococci</taxon>
        <taxon>Thermococcales</taxon>
        <taxon>Thermococcaceae</taxon>
        <taxon>Pyrococcus</taxon>
    </lineage>
</organism>
<dbReference type="InterPro" id="IPR050490">
    <property type="entry name" value="Bact_solute-bd_prot1"/>
</dbReference>
<name>O58507_PYRHO</name>
<protein>
    <recommendedName>
        <fullName evidence="4">MalE-like maltose/maltodextrin ABC transporter</fullName>
    </recommendedName>
</protein>
<dbReference type="CDD" id="cd14748">
    <property type="entry name" value="PBP2_UgpB"/>
    <property type="match status" value="1"/>
</dbReference>
<evidence type="ECO:0000313" key="3">
    <source>
        <dbReference type="Proteomes" id="UP000000752"/>
    </source>
</evidence>
<dbReference type="EnsemblBacteria" id="BAA29844">
    <property type="protein sequence ID" value="BAA29844"/>
    <property type="gene ID" value="BAA29844"/>
</dbReference>
<dbReference type="PROSITE" id="PS51257">
    <property type="entry name" value="PROKAR_LIPOPROTEIN"/>
    <property type="match status" value="1"/>
</dbReference>
<dbReference type="KEGG" id="pho:PH0753"/>
<dbReference type="EMBL" id="BA000001">
    <property type="protein sequence ID" value="BAA29844.1"/>
    <property type="molecule type" value="Genomic_DNA"/>
</dbReference>
<dbReference type="AlphaFoldDB" id="O58507"/>
<gene>
    <name evidence="2" type="ordered locus">PH0753</name>
</gene>
<accession>O58507</accession>
<dbReference type="STRING" id="70601.gene:9377700"/>
<dbReference type="InterPro" id="IPR006059">
    <property type="entry name" value="SBP"/>
</dbReference>
<dbReference type="PIR" id="B71123">
    <property type="entry name" value="B71123"/>
</dbReference>
<proteinExistence type="predicted"/>
<dbReference type="Gene3D" id="3.40.190.10">
    <property type="entry name" value="Periplasmic binding protein-like II"/>
    <property type="match status" value="1"/>
</dbReference>
<sequence>MSKMRKPLLVGFLILALVLSTIAAGCIGGGTTQTSPTQSPTGTQSPTPTQTTETITKTETKTMIQNQVFIRFAGWSAGETEMKNYQRMIELFEKENPNIKVKYEVITQMFHENILASFGAGVAPDVFYVDSSWAPIFIEKGALYPISELADESFINKFYPFLLEPFKKNGKLYGLPKDWSMLALFYNKKLFEQAGLTKPPETWDELLEYAKIITEKTGKPGLAIYLGGFNRYVPVAVSNGAPKPWFEKPEDASWFDNPVVRETLTWYINLYRKGKVEREKKGLPPYVVAPEDVGAGWLGDAFGQQKVAMVISGNWMIPFLADQFPNFKYGEDWDIAPLPAGKNGRVTMVYTVILGINSKTKHPKEAWKFVEFILGPRGQKELVVKAGQTLPSMKGFENDPDLWPQHRKTLSFKYDKMIVFLWGPKSGPLEAKFSDAMAAAMRGDMSIDEAIETMKQVVQEELSQ</sequence>
<evidence type="ECO:0000256" key="1">
    <source>
        <dbReference type="SAM" id="MobiDB-lite"/>
    </source>
</evidence>
<dbReference type="PANTHER" id="PTHR43649:SF12">
    <property type="entry name" value="DIACETYLCHITOBIOSE BINDING PROTEIN DASA"/>
    <property type="match status" value="1"/>
</dbReference>